<reference evidence="5" key="1">
    <citation type="submission" date="2023-08" db="EMBL/GenBank/DDBJ databases">
        <title>Methanolobus mangrovi sp. nov. and Methanolobus sediminis sp. nov, two novel methylotrophic methanogens isolated from mangrove sediments in China.</title>
        <authorList>
            <person name="Zhou J."/>
        </authorList>
    </citation>
    <scope>NUCLEOTIDE SEQUENCE</scope>
    <source>
        <strain evidence="5">FTZ2</strain>
    </source>
</reference>
<keyword evidence="2" id="KW-0238">DNA-binding</keyword>
<protein>
    <submittedName>
        <fullName evidence="5">Metalloregulator ArsR/SmtB family transcription factor</fullName>
    </submittedName>
</protein>
<dbReference type="GO" id="GO:0003700">
    <property type="term" value="F:DNA-binding transcription factor activity"/>
    <property type="evidence" value="ECO:0007669"/>
    <property type="project" value="InterPro"/>
</dbReference>
<dbReference type="Proteomes" id="UP001183006">
    <property type="component" value="Chromosome"/>
</dbReference>
<dbReference type="KEGG" id="mmav:RE476_11145"/>
<dbReference type="SUPFAM" id="SSF46785">
    <property type="entry name" value="Winged helix' DNA-binding domain"/>
    <property type="match status" value="1"/>
</dbReference>
<dbReference type="PRINTS" id="PR00778">
    <property type="entry name" value="HTHARSR"/>
</dbReference>
<dbReference type="GO" id="GO:0003677">
    <property type="term" value="F:DNA binding"/>
    <property type="evidence" value="ECO:0007669"/>
    <property type="project" value="UniProtKB-KW"/>
</dbReference>
<sequence length="87" mass="10136">MCQIFNALQCTTRLKILFLLLQGEMCVKEIEDALGMTQSSISHSLKHLRQLDIVRMKKEGRFAVYYLADGHVELFMSMCREHVEETK</sequence>
<accession>A0AA51YHT3</accession>
<evidence type="ECO:0000313" key="5">
    <source>
        <dbReference type="EMBL" id="WMW23492.1"/>
    </source>
</evidence>
<dbReference type="InterPro" id="IPR001845">
    <property type="entry name" value="HTH_ArsR_DNA-bd_dom"/>
</dbReference>
<evidence type="ECO:0000256" key="3">
    <source>
        <dbReference type="ARBA" id="ARBA00023163"/>
    </source>
</evidence>
<dbReference type="Gene3D" id="1.10.10.10">
    <property type="entry name" value="Winged helix-like DNA-binding domain superfamily/Winged helix DNA-binding domain"/>
    <property type="match status" value="1"/>
</dbReference>
<dbReference type="EMBL" id="CP133594">
    <property type="protein sequence ID" value="WMW23492.1"/>
    <property type="molecule type" value="Genomic_DNA"/>
</dbReference>
<dbReference type="PANTHER" id="PTHR43132">
    <property type="entry name" value="ARSENICAL RESISTANCE OPERON REPRESSOR ARSR-RELATED"/>
    <property type="match status" value="1"/>
</dbReference>
<dbReference type="InterPro" id="IPR011991">
    <property type="entry name" value="ArsR-like_HTH"/>
</dbReference>
<dbReference type="NCBIfam" id="NF033788">
    <property type="entry name" value="HTH_metalloreg"/>
    <property type="match status" value="1"/>
</dbReference>
<keyword evidence="3" id="KW-0804">Transcription</keyword>
<dbReference type="PANTHER" id="PTHR43132:SF2">
    <property type="entry name" value="ARSENICAL RESISTANCE OPERON REPRESSOR ARSR-RELATED"/>
    <property type="match status" value="1"/>
</dbReference>
<evidence type="ECO:0000256" key="1">
    <source>
        <dbReference type="ARBA" id="ARBA00023015"/>
    </source>
</evidence>
<dbReference type="PROSITE" id="PS50987">
    <property type="entry name" value="HTH_ARSR_2"/>
    <property type="match status" value="1"/>
</dbReference>
<dbReference type="CDD" id="cd00090">
    <property type="entry name" value="HTH_ARSR"/>
    <property type="match status" value="1"/>
</dbReference>
<proteinExistence type="predicted"/>
<feature type="domain" description="HTH arsR-type" evidence="4">
    <location>
        <begin position="1"/>
        <end position="87"/>
    </location>
</feature>
<gene>
    <name evidence="5" type="ORF">RE476_11145</name>
</gene>
<evidence type="ECO:0000259" key="4">
    <source>
        <dbReference type="PROSITE" id="PS50987"/>
    </source>
</evidence>
<dbReference type="GeneID" id="84230704"/>
<dbReference type="SMART" id="SM00418">
    <property type="entry name" value="HTH_ARSR"/>
    <property type="match status" value="1"/>
</dbReference>
<organism evidence="5 6">
    <name type="scientific">Methanolobus mangrovi</name>
    <dbReference type="NCBI Taxonomy" id="3072977"/>
    <lineage>
        <taxon>Archaea</taxon>
        <taxon>Methanobacteriati</taxon>
        <taxon>Methanobacteriota</taxon>
        <taxon>Stenosarchaea group</taxon>
        <taxon>Methanomicrobia</taxon>
        <taxon>Methanosarcinales</taxon>
        <taxon>Methanosarcinaceae</taxon>
        <taxon>Methanolobus</taxon>
    </lineage>
</organism>
<dbReference type="Pfam" id="PF01022">
    <property type="entry name" value="HTH_5"/>
    <property type="match status" value="1"/>
</dbReference>
<keyword evidence="6" id="KW-1185">Reference proteome</keyword>
<evidence type="ECO:0000313" key="6">
    <source>
        <dbReference type="Proteomes" id="UP001183006"/>
    </source>
</evidence>
<evidence type="ECO:0000256" key="2">
    <source>
        <dbReference type="ARBA" id="ARBA00023125"/>
    </source>
</evidence>
<dbReference type="InterPro" id="IPR036388">
    <property type="entry name" value="WH-like_DNA-bd_sf"/>
</dbReference>
<dbReference type="AlphaFoldDB" id="A0AA51YHT3"/>
<dbReference type="RefSeq" id="WP_309309608.1">
    <property type="nucleotide sequence ID" value="NZ_CP133594.1"/>
</dbReference>
<dbReference type="InterPro" id="IPR036390">
    <property type="entry name" value="WH_DNA-bd_sf"/>
</dbReference>
<name>A0AA51YHT3_9EURY</name>
<keyword evidence="1" id="KW-0805">Transcription regulation</keyword>
<dbReference type="InterPro" id="IPR051011">
    <property type="entry name" value="Metal_resp_trans_reg"/>
</dbReference>